<evidence type="ECO:0000313" key="5">
    <source>
        <dbReference type="EMBL" id="ETW96024.1"/>
    </source>
</evidence>
<dbReference type="SMART" id="SM00342">
    <property type="entry name" value="HTH_ARAC"/>
    <property type="match status" value="1"/>
</dbReference>
<keyword evidence="3" id="KW-0804">Transcription</keyword>
<organism evidence="5 6">
    <name type="scientific">Candidatus Entotheonella gemina</name>
    <dbReference type="NCBI Taxonomy" id="1429439"/>
    <lineage>
        <taxon>Bacteria</taxon>
        <taxon>Pseudomonadati</taxon>
        <taxon>Nitrospinota/Tectimicrobiota group</taxon>
        <taxon>Candidatus Tectimicrobiota</taxon>
        <taxon>Candidatus Entotheonellia</taxon>
        <taxon>Candidatus Entotheonellales</taxon>
        <taxon>Candidatus Entotheonellaceae</taxon>
        <taxon>Candidatus Entotheonella</taxon>
    </lineage>
</organism>
<dbReference type="InterPro" id="IPR032687">
    <property type="entry name" value="AraC-type_N"/>
</dbReference>
<keyword evidence="1" id="KW-0805">Transcription regulation</keyword>
<keyword evidence="2" id="KW-0238">DNA-binding</keyword>
<dbReference type="PROSITE" id="PS01124">
    <property type="entry name" value="HTH_ARAC_FAMILY_2"/>
    <property type="match status" value="1"/>
</dbReference>
<evidence type="ECO:0000259" key="4">
    <source>
        <dbReference type="PROSITE" id="PS01124"/>
    </source>
</evidence>
<dbReference type="AlphaFoldDB" id="W4LDK4"/>
<reference evidence="5 6" key="1">
    <citation type="journal article" date="2014" name="Nature">
        <title>An environmental bacterial taxon with a large and distinct metabolic repertoire.</title>
        <authorList>
            <person name="Wilson M.C."/>
            <person name="Mori T."/>
            <person name="Ruckert C."/>
            <person name="Uria A.R."/>
            <person name="Helf M.J."/>
            <person name="Takada K."/>
            <person name="Gernert C."/>
            <person name="Steffens U.A."/>
            <person name="Heycke N."/>
            <person name="Schmitt S."/>
            <person name="Rinke C."/>
            <person name="Helfrich E.J."/>
            <person name="Brachmann A.O."/>
            <person name="Gurgui C."/>
            <person name="Wakimoto T."/>
            <person name="Kracht M."/>
            <person name="Crusemann M."/>
            <person name="Hentschel U."/>
            <person name="Abe I."/>
            <person name="Matsunaga S."/>
            <person name="Kalinowski J."/>
            <person name="Takeyama H."/>
            <person name="Piel J."/>
        </authorList>
    </citation>
    <scope>NUCLEOTIDE SEQUENCE [LARGE SCALE GENOMIC DNA]</scope>
    <source>
        <strain evidence="6">TSY2</strain>
    </source>
</reference>
<dbReference type="Proteomes" id="UP000019140">
    <property type="component" value="Unassembled WGS sequence"/>
</dbReference>
<dbReference type="PANTHER" id="PTHR47894:SF1">
    <property type="entry name" value="HTH-TYPE TRANSCRIPTIONAL REGULATOR VQSM"/>
    <property type="match status" value="1"/>
</dbReference>
<evidence type="ECO:0000313" key="6">
    <source>
        <dbReference type="Proteomes" id="UP000019140"/>
    </source>
</evidence>
<evidence type="ECO:0000256" key="1">
    <source>
        <dbReference type="ARBA" id="ARBA00023015"/>
    </source>
</evidence>
<feature type="domain" description="HTH araC/xylS-type" evidence="4">
    <location>
        <begin position="246"/>
        <end position="344"/>
    </location>
</feature>
<sequence length="353" mass="39346">MNKDNPNEAILRDATVSVRAVRPMVAYLHALGANVDTLLTEAGIRGDMLADPDARAFHHAVTSLWQRASEACGDPDAFGLHVAEHADLSQFDIIHFVYANSSTVGEGIDRLVRYYRLIHDVSRLEMVDRGPHTMMRHVLPGATVAPRHVAEWVLAVVLRSARHATGRPGLAPLAVHFCHPAPKDISEHERLFRAPLHFGMADNGLLVDPAFLKMPHRTSNPALLNVLVRHAADLLARVPSADSFCDRVRTLIVDELDGGNLSAEYLAERCHMSVRTFSRRLREEGTSYKTLLDEVRSQLAERYLDDDNLAVADVAFLLGFAESSTFHRAFKRWFRVSPSQLRQGMRGGETQRA</sequence>
<dbReference type="PRINTS" id="PR00032">
    <property type="entry name" value="HTHARAC"/>
</dbReference>
<dbReference type="InterPro" id="IPR020449">
    <property type="entry name" value="Tscrpt_reg_AraC-type_HTH"/>
</dbReference>
<comment type="caution">
    <text evidence="5">The sequence shown here is derived from an EMBL/GenBank/DDBJ whole genome shotgun (WGS) entry which is preliminary data.</text>
</comment>
<dbReference type="GO" id="GO:0005829">
    <property type="term" value="C:cytosol"/>
    <property type="evidence" value="ECO:0007669"/>
    <property type="project" value="TreeGrafter"/>
</dbReference>
<dbReference type="EMBL" id="AZHX01002242">
    <property type="protein sequence ID" value="ETW96024.1"/>
    <property type="molecule type" value="Genomic_DNA"/>
</dbReference>
<accession>W4LDK4</accession>
<protein>
    <recommendedName>
        <fullName evidence="4">HTH araC/xylS-type domain-containing protein</fullName>
    </recommendedName>
</protein>
<dbReference type="PANTHER" id="PTHR47894">
    <property type="entry name" value="HTH-TYPE TRANSCRIPTIONAL REGULATOR GADX"/>
    <property type="match status" value="1"/>
</dbReference>
<dbReference type="GO" id="GO:0000976">
    <property type="term" value="F:transcription cis-regulatory region binding"/>
    <property type="evidence" value="ECO:0007669"/>
    <property type="project" value="TreeGrafter"/>
</dbReference>
<dbReference type="InterPro" id="IPR009057">
    <property type="entry name" value="Homeodomain-like_sf"/>
</dbReference>
<name>W4LDK4_9BACT</name>
<proteinExistence type="predicted"/>
<gene>
    <name evidence="5" type="ORF">ETSY2_47215</name>
</gene>
<dbReference type="SUPFAM" id="SSF46689">
    <property type="entry name" value="Homeodomain-like"/>
    <property type="match status" value="1"/>
</dbReference>
<dbReference type="Gene3D" id="1.10.10.60">
    <property type="entry name" value="Homeodomain-like"/>
    <property type="match status" value="1"/>
</dbReference>
<keyword evidence="6" id="KW-1185">Reference proteome</keyword>
<dbReference type="Pfam" id="PF12833">
    <property type="entry name" value="HTH_18"/>
    <property type="match status" value="1"/>
</dbReference>
<dbReference type="InterPro" id="IPR018060">
    <property type="entry name" value="HTH_AraC"/>
</dbReference>
<dbReference type="HOGENOM" id="CLU_047522_1_1_7"/>
<evidence type="ECO:0000256" key="2">
    <source>
        <dbReference type="ARBA" id="ARBA00023125"/>
    </source>
</evidence>
<evidence type="ECO:0000256" key="3">
    <source>
        <dbReference type="ARBA" id="ARBA00023163"/>
    </source>
</evidence>
<dbReference type="GO" id="GO:0003700">
    <property type="term" value="F:DNA-binding transcription factor activity"/>
    <property type="evidence" value="ECO:0007669"/>
    <property type="project" value="InterPro"/>
</dbReference>
<dbReference type="Pfam" id="PF12625">
    <property type="entry name" value="Arabinose_bd"/>
    <property type="match status" value="1"/>
</dbReference>